<dbReference type="EMBL" id="BARS01037414">
    <property type="protein sequence ID" value="GAG25955.1"/>
    <property type="molecule type" value="Genomic_DNA"/>
</dbReference>
<comment type="caution">
    <text evidence="1">The sequence shown here is derived from an EMBL/GenBank/DDBJ whole genome shotgun (WGS) entry which is preliminary data.</text>
</comment>
<feature type="non-terminal residue" evidence="1">
    <location>
        <position position="1"/>
    </location>
</feature>
<accession>X0W5Y8</accession>
<reference evidence="1" key="1">
    <citation type="journal article" date="2014" name="Front. Microbiol.">
        <title>High frequency of phylogenetically diverse reductive dehalogenase-homologous genes in deep subseafloor sedimentary metagenomes.</title>
        <authorList>
            <person name="Kawai M."/>
            <person name="Futagami T."/>
            <person name="Toyoda A."/>
            <person name="Takaki Y."/>
            <person name="Nishi S."/>
            <person name="Hori S."/>
            <person name="Arai W."/>
            <person name="Tsubouchi T."/>
            <person name="Morono Y."/>
            <person name="Uchiyama I."/>
            <person name="Ito T."/>
            <person name="Fujiyama A."/>
            <person name="Inagaki F."/>
            <person name="Takami H."/>
        </authorList>
    </citation>
    <scope>NUCLEOTIDE SEQUENCE</scope>
    <source>
        <strain evidence="1">Expedition CK06-06</strain>
    </source>
</reference>
<evidence type="ECO:0000313" key="1">
    <source>
        <dbReference type="EMBL" id="GAG25955.1"/>
    </source>
</evidence>
<dbReference type="AlphaFoldDB" id="X0W5Y8"/>
<name>X0W5Y8_9ZZZZ</name>
<sequence>SDAILERRDQAPYTAKYIARRTEIDYAMYARMRGKLVMK</sequence>
<protein>
    <submittedName>
        <fullName evidence="1">Uncharacterized protein</fullName>
    </submittedName>
</protein>
<gene>
    <name evidence="1" type="ORF">S01H1_57374</name>
</gene>
<proteinExistence type="predicted"/>
<organism evidence="1">
    <name type="scientific">marine sediment metagenome</name>
    <dbReference type="NCBI Taxonomy" id="412755"/>
    <lineage>
        <taxon>unclassified sequences</taxon>
        <taxon>metagenomes</taxon>
        <taxon>ecological metagenomes</taxon>
    </lineage>
</organism>